<comment type="caution">
    <text evidence="2">The sequence shown here is derived from an EMBL/GenBank/DDBJ whole genome shotgun (WGS) entry which is preliminary data.</text>
</comment>
<proteinExistence type="predicted"/>
<reference evidence="2 3" key="1">
    <citation type="journal article" date="2010" name="Int. J. Syst. Evol. Microbiol.">
        <title>Sphingopyxis bauzanensis sp. nov., a psychrophilic bacterium isolated from soil.</title>
        <authorList>
            <person name="Zhang D.C."/>
            <person name="Liu H.C."/>
            <person name="Xin Y.H."/>
            <person name="Zhou Y.G."/>
            <person name="Schinner F."/>
            <person name="Margesin R."/>
        </authorList>
    </citation>
    <scope>NUCLEOTIDE SEQUENCE [LARGE SCALE GENOMIC DNA]</scope>
    <source>
        <strain evidence="2 3">DSM 22271</strain>
    </source>
</reference>
<dbReference type="Pfam" id="PF21992">
    <property type="entry name" value="DUF6927"/>
    <property type="match status" value="1"/>
</dbReference>
<dbReference type="AlphaFoldDB" id="A0A246JXJ3"/>
<gene>
    <name evidence="2" type="ORF">CDQ92_11270</name>
</gene>
<evidence type="ECO:0000259" key="1">
    <source>
        <dbReference type="Pfam" id="PF21992"/>
    </source>
</evidence>
<dbReference type="RefSeq" id="WP_088441553.1">
    <property type="nucleotide sequence ID" value="NZ_BMMC01000029.1"/>
</dbReference>
<evidence type="ECO:0000313" key="2">
    <source>
        <dbReference type="EMBL" id="OWQ97703.1"/>
    </source>
</evidence>
<dbReference type="EMBL" id="NISK01000002">
    <property type="protein sequence ID" value="OWQ97703.1"/>
    <property type="molecule type" value="Genomic_DNA"/>
</dbReference>
<protein>
    <recommendedName>
        <fullName evidence="1">DUF6927 domain-containing protein</fullName>
    </recommendedName>
</protein>
<dbReference type="Proteomes" id="UP000197361">
    <property type="component" value="Unassembled WGS sequence"/>
</dbReference>
<accession>A0A246JXJ3</accession>
<keyword evidence="3" id="KW-1185">Reference proteome</keyword>
<dbReference type="InterPro" id="IPR053845">
    <property type="entry name" value="DUF6927"/>
</dbReference>
<evidence type="ECO:0000313" key="3">
    <source>
        <dbReference type="Proteomes" id="UP000197361"/>
    </source>
</evidence>
<organism evidence="2 3">
    <name type="scientific">Sphingopyxis bauzanensis</name>
    <dbReference type="NCBI Taxonomy" id="651663"/>
    <lineage>
        <taxon>Bacteria</taxon>
        <taxon>Pseudomonadati</taxon>
        <taxon>Pseudomonadota</taxon>
        <taxon>Alphaproteobacteria</taxon>
        <taxon>Sphingomonadales</taxon>
        <taxon>Sphingomonadaceae</taxon>
        <taxon>Sphingopyxis</taxon>
    </lineage>
</organism>
<feature type="domain" description="DUF6927" evidence="1">
    <location>
        <begin position="112"/>
        <end position="184"/>
    </location>
</feature>
<sequence>MRWLFMPRSSMGGHASAKAYLDDQFTYERVQDDGSSRGLKVLASICPGNRVYYAATQVMTNGQGGEIFAIVCLVRWNPRAKDGYIFGYKDMDESMGPCEADCPARILDLLTPTDKEYAREWRTRCRANLEFRARQLADGDRIRLPESMTFSDGNVLQEFVVAKRGRRVLLRDPQRGGLYRISRLMERSWTIVPTIKIHKTLFG</sequence>
<dbReference type="OrthoDB" id="6874909at2"/>
<name>A0A246JXJ3_9SPHN</name>